<protein>
    <submittedName>
        <fullName evidence="1">Uncharacterized protein</fullName>
    </submittedName>
</protein>
<evidence type="ECO:0000313" key="2">
    <source>
        <dbReference type="Proteomes" id="UP000078397"/>
    </source>
</evidence>
<gene>
    <name evidence="1" type="ORF">VFPPC_15167</name>
</gene>
<sequence>MLATQGLALSFLSKGRRVSLAALEQIAHCMYRSATTGFSERMKCVAEGSSKPSKLYYRSSCWQLIKQPAKVSVF</sequence>
<dbReference type="EMBL" id="LSBJ02000001">
    <property type="protein sequence ID" value="OAQ72614.1"/>
    <property type="molecule type" value="Genomic_DNA"/>
</dbReference>
<dbReference type="GeneID" id="28856914"/>
<dbReference type="Proteomes" id="UP000078397">
    <property type="component" value="Unassembled WGS sequence"/>
</dbReference>
<keyword evidence="2" id="KW-1185">Reference proteome</keyword>
<dbReference type="AlphaFoldDB" id="A0A179G448"/>
<accession>A0A179G448</accession>
<dbReference type="KEGG" id="pchm:VFPPC_15167"/>
<reference evidence="1 2" key="1">
    <citation type="journal article" date="2016" name="PLoS Pathog.">
        <title>Biosynthesis of antibiotic leucinostatins in bio-control fungus Purpureocillium lilacinum and their inhibition on phytophthora revealed by genome mining.</title>
        <authorList>
            <person name="Wang G."/>
            <person name="Liu Z."/>
            <person name="Lin R."/>
            <person name="Li E."/>
            <person name="Mao Z."/>
            <person name="Ling J."/>
            <person name="Yang Y."/>
            <person name="Yin W.B."/>
            <person name="Xie B."/>
        </authorList>
    </citation>
    <scope>NUCLEOTIDE SEQUENCE [LARGE SCALE GENOMIC DNA]</scope>
    <source>
        <strain evidence="1">170</strain>
    </source>
</reference>
<organism evidence="1 2">
    <name type="scientific">Pochonia chlamydosporia 170</name>
    <dbReference type="NCBI Taxonomy" id="1380566"/>
    <lineage>
        <taxon>Eukaryota</taxon>
        <taxon>Fungi</taxon>
        <taxon>Dikarya</taxon>
        <taxon>Ascomycota</taxon>
        <taxon>Pezizomycotina</taxon>
        <taxon>Sordariomycetes</taxon>
        <taxon>Hypocreomycetidae</taxon>
        <taxon>Hypocreales</taxon>
        <taxon>Clavicipitaceae</taxon>
        <taxon>Pochonia</taxon>
    </lineage>
</organism>
<dbReference type="RefSeq" id="XP_018148697.1">
    <property type="nucleotide sequence ID" value="XM_018292920.1"/>
</dbReference>
<comment type="caution">
    <text evidence="1">The sequence shown here is derived from an EMBL/GenBank/DDBJ whole genome shotgun (WGS) entry which is preliminary data.</text>
</comment>
<name>A0A179G448_METCM</name>
<proteinExistence type="predicted"/>
<evidence type="ECO:0000313" key="1">
    <source>
        <dbReference type="EMBL" id="OAQ72614.1"/>
    </source>
</evidence>